<dbReference type="PROSITE" id="PS50003">
    <property type="entry name" value="PH_DOMAIN"/>
    <property type="match status" value="1"/>
</dbReference>
<comment type="catalytic activity">
    <reaction evidence="1">
        <text>N-hexadecanoylsphing-4-enine(in) = N-hexadecanoylsphing-4-enine(out)</text>
        <dbReference type="Rhea" id="RHEA:45720"/>
        <dbReference type="ChEBI" id="CHEBI:72959"/>
    </reaction>
</comment>
<sequence>MNLGPTVASHTMDRRLLTHRRTASDVVTYSHRRTFSDEHNRITVSDEEEEGIEGASPLPELCGQLSKWTNYIHGWQNRYFVLKNGTLSYYKSMNETTSDCRGAVSIYKATVKGHDFDECRFEVSMNDSFWYLRAETSEEKQKWLEALEAHKADSGFGSQSSLRRHESSLSIASNTLSTTSTNSKSIRGIREKLSELETFRDIVCRQIDTLQGYFDNCADTANTGAIIDEKQDLHEAGTILDDGEGGQCSQLLSREVIQQHAHHSVDFRGEAITFKATTAGILATLSHCMEVLAQREEAWRRKCEREMEKRRRAEEMLKEASKEADTRRRVVLVGGPDYEQEGPHSAIGEEEFFDAVETGLDKIEEHEEWMKERLMKARQRSESTPSTPLIQHRLWPEIKQVSEEQLRYALLGVEEGVWTLFAQEGEMRMYKREEEVDGMVCDPLKAVHTIRGVTAHEITHYFFHPDYRMDWEFTVDNMTVLERVSEDCIVFHQIHKRVWPATQRDSLYWSHIRQVHPPPDEGLHDSWIVCNQSTEHPEAPTSGKWLRVNLTVCMVAQTQIVPPPPEGELITRDNLQCKIIYCSVVNPGGWAPASVLRAVYKREYPRFLKRFTQYVIDQCQDKPILF</sequence>
<dbReference type="Gene3D" id="2.30.29.30">
    <property type="entry name" value="Pleckstrin-homology domain (PH domain)/Phosphotyrosine-binding domain (PTB)"/>
    <property type="match status" value="1"/>
</dbReference>
<keyword evidence="8" id="KW-0256">Endoplasmic reticulum</keyword>
<evidence type="ECO:0000256" key="11">
    <source>
        <dbReference type="ARBA" id="ARBA00023055"/>
    </source>
</evidence>
<dbReference type="SMART" id="SM00233">
    <property type="entry name" value="PH"/>
    <property type="match status" value="1"/>
</dbReference>
<evidence type="ECO:0000256" key="6">
    <source>
        <dbReference type="ARBA" id="ARBA00022448"/>
    </source>
</evidence>
<dbReference type="GO" id="GO:0005783">
    <property type="term" value="C:endoplasmic reticulum"/>
    <property type="evidence" value="ECO:0007669"/>
    <property type="project" value="UniProtKB-SubCell"/>
</dbReference>
<evidence type="ECO:0000259" key="15">
    <source>
        <dbReference type="PROSITE" id="PS50848"/>
    </source>
</evidence>
<dbReference type="CDD" id="cd13283">
    <property type="entry name" value="PH_GPBP"/>
    <property type="match status" value="1"/>
</dbReference>
<dbReference type="EMBL" id="CAJPEV010001249">
    <property type="protein sequence ID" value="CAG0891623.1"/>
    <property type="molecule type" value="Genomic_DNA"/>
</dbReference>
<keyword evidence="7" id="KW-0963">Cytoplasm</keyword>
<evidence type="ECO:0000256" key="4">
    <source>
        <dbReference type="ARBA" id="ARBA00004555"/>
    </source>
</evidence>
<keyword evidence="17" id="KW-1185">Reference proteome</keyword>
<dbReference type="SUPFAM" id="SSF50729">
    <property type="entry name" value="PH domain-like"/>
    <property type="match status" value="1"/>
</dbReference>
<dbReference type="GO" id="GO:0005794">
    <property type="term" value="C:Golgi apparatus"/>
    <property type="evidence" value="ECO:0007669"/>
    <property type="project" value="UniProtKB-SubCell"/>
</dbReference>
<dbReference type="OrthoDB" id="2344588at2759"/>
<dbReference type="PANTHER" id="PTHR19308:SF53">
    <property type="entry name" value="CERAMIDE TRANSFER PROTEIN"/>
    <property type="match status" value="1"/>
</dbReference>
<dbReference type="PROSITE" id="PS50848">
    <property type="entry name" value="START"/>
    <property type="match status" value="1"/>
</dbReference>
<gene>
    <name evidence="16" type="ORF">DSTB1V02_LOCUS6665</name>
</gene>
<dbReference type="Proteomes" id="UP000677054">
    <property type="component" value="Unassembled WGS sequence"/>
</dbReference>
<accession>A0A7R8XBJ4</accession>
<evidence type="ECO:0000256" key="1">
    <source>
        <dbReference type="ARBA" id="ARBA00000074"/>
    </source>
</evidence>
<dbReference type="InterPro" id="IPR023393">
    <property type="entry name" value="START-like_dom_sf"/>
</dbReference>
<evidence type="ECO:0000256" key="2">
    <source>
        <dbReference type="ARBA" id="ARBA00004240"/>
    </source>
</evidence>
<dbReference type="Pfam" id="PF01852">
    <property type="entry name" value="START"/>
    <property type="match status" value="1"/>
</dbReference>
<evidence type="ECO:0000256" key="10">
    <source>
        <dbReference type="ARBA" id="ARBA00023054"/>
    </source>
</evidence>
<evidence type="ECO:0000256" key="9">
    <source>
        <dbReference type="ARBA" id="ARBA00023034"/>
    </source>
</evidence>
<evidence type="ECO:0000256" key="5">
    <source>
        <dbReference type="ARBA" id="ARBA00021440"/>
    </source>
</evidence>
<dbReference type="PANTHER" id="PTHR19308">
    <property type="entry name" value="PHOSPHATIDYLCHOLINE TRANSFER PROTEIN"/>
    <property type="match status" value="1"/>
</dbReference>
<reference evidence="16" key="1">
    <citation type="submission" date="2020-11" db="EMBL/GenBank/DDBJ databases">
        <authorList>
            <person name="Tran Van P."/>
        </authorList>
    </citation>
    <scope>NUCLEOTIDE SEQUENCE</scope>
</reference>
<evidence type="ECO:0000259" key="14">
    <source>
        <dbReference type="PROSITE" id="PS50003"/>
    </source>
</evidence>
<dbReference type="Gene3D" id="3.30.530.20">
    <property type="match status" value="1"/>
</dbReference>
<evidence type="ECO:0000256" key="3">
    <source>
        <dbReference type="ARBA" id="ARBA00004496"/>
    </source>
</evidence>
<keyword evidence="9" id="KW-0333">Golgi apparatus</keyword>
<dbReference type="InterPro" id="IPR001849">
    <property type="entry name" value="PH_domain"/>
</dbReference>
<evidence type="ECO:0000313" key="16">
    <source>
        <dbReference type="EMBL" id="CAD7246822.1"/>
    </source>
</evidence>
<feature type="domain" description="PH" evidence="14">
    <location>
        <begin position="58"/>
        <end position="152"/>
    </location>
</feature>
<keyword evidence="10 13" id="KW-0175">Coiled coil</keyword>
<dbReference type="CDD" id="cd08872">
    <property type="entry name" value="START_STARD11-like"/>
    <property type="match status" value="1"/>
</dbReference>
<evidence type="ECO:0000256" key="13">
    <source>
        <dbReference type="SAM" id="Coils"/>
    </source>
</evidence>
<proteinExistence type="predicted"/>
<dbReference type="GO" id="GO:0035621">
    <property type="term" value="P:ER to Golgi ceramide transport"/>
    <property type="evidence" value="ECO:0007669"/>
    <property type="project" value="TreeGrafter"/>
</dbReference>
<dbReference type="SMART" id="SM00234">
    <property type="entry name" value="START"/>
    <property type="match status" value="1"/>
</dbReference>
<organism evidence="16">
    <name type="scientific">Darwinula stevensoni</name>
    <dbReference type="NCBI Taxonomy" id="69355"/>
    <lineage>
        <taxon>Eukaryota</taxon>
        <taxon>Metazoa</taxon>
        <taxon>Ecdysozoa</taxon>
        <taxon>Arthropoda</taxon>
        <taxon>Crustacea</taxon>
        <taxon>Oligostraca</taxon>
        <taxon>Ostracoda</taxon>
        <taxon>Podocopa</taxon>
        <taxon>Podocopida</taxon>
        <taxon>Darwinulocopina</taxon>
        <taxon>Darwinuloidea</taxon>
        <taxon>Darwinulidae</taxon>
        <taxon>Darwinula</taxon>
    </lineage>
</organism>
<dbReference type="AlphaFoldDB" id="A0A7R8XBJ4"/>
<dbReference type="EMBL" id="LR900766">
    <property type="protein sequence ID" value="CAD7246822.1"/>
    <property type="molecule type" value="Genomic_DNA"/>
</dbReference>
<evidence type="ECO:0000256" key="8">
    <source>
        <dbReference type="ARBA" id="ARBA00022824"/>
    </source>
</evidence>
<dbReference type="FunFam" id="2.30.29.30:FF:000382">
    <property type="entry name" value="Uncharacterized protein, isoform A"/>
    <property type="match status" value="1"/>
</dbReference>
<feature type="domain" description="START" evidence="15">
    <location>
        <begin position="410"/>
        <end position="620"/>
    </location>
</feature>
<dbReference type="InterPro" id="IPR002913">
    <property type="entry name" value="START_lipid-bd_dom"/>
</dbReference>
<keyword evidence="11" id="KW-0445">Lipid transport</keyword>
<dbReference type="InterPro" id="IPR051213">
    <property type="entry name" value="START_lipid_transfer"/>
</dbReference>
<name>A0A7R8XBJ4_9CRUS</name>
<keyword evidence="6" id="KW-0813">Transport</keyword>
<evidence type="ECO:0000256" key="7">
    <source>
        <dbReference type="ARBA" id="ARBA00022490"/>
    </source>
</evidence>
<evidence type="ECO:0000256" key="12">
    <source>
        <dbReference type="ARBA" id="ARBA00031527"/>
    </source>
</evidence>
<dbReference type="GO" id="GO:0008289">
    <property type="term" value="F:lipid binding"/>
    <property type="evidence" value="ECO:0007669"/>
    <property type="project" value="InterPro"/>
</dbReference>
<dbReference type="InterPro" id="IPR011993">
    <property type="entry name" value="PH-like_dom_sf"/>
</dbReference>
<dbReference type="SUPFAM" id="SSF55961">
    <property type="entry name" value="Bet v1-like"/>
    <property type="match status" value="1"/>
</dbReference>
<evidence type="ECO:0000313" key="17">
    <source>
        <dbReference type="Proteomes" id="UP000677054"/>
    </source>
</evidence>
<dbReference type="InterPro" id="IPR041952">
    <property type="entry name" value="STARD11_START"/>
</dbReference>
<comment type="subcellular location">
    <subcellularLocation>
        <location evidence="3">Cytoplasm</location>
    </subcellularLocation>
    <subcellularLocation>
        <location evidence="2">Endoplasmic reticulum</location>
    </subcellularLocation>
    <subcellularLocation>
        <location evidence="4">Golgi apparatus</location>
    </subcellularLocation>
</comment>
<dbReference type="Pfam" id="PF00169">
    <property type="entry name" value="PH"/>
    <property type="match status" value="1"/>
</dbReference>
<feature type="coiled-coil region" evidence="13">
    <location>
        <begin position="296"/>
        <end position="323"/>
    </location>
</feature>
<protein>
    <recommendedName>
        <fullName evidence="5">Ceramide transfer protein</fullName>
    </recommendedName>
    <alternativeName>
        <fullName evidence="12">Collagen type IV alpha-3-binding protein</fullName>
    </alternativeName>
</protein>